<name>A0A2K2CXV6_BRADI</name>
<reference evidence="1 2" key="1">
    <citation type="journal article" date="2010" name="Nature">
        <title>Genome sequencing and analysis of the model grass Brachypodium distachyon.</title>
        <authorList>
            <consortium name="International Brachypodium Initiative"/>
        </authorList>
    </citation>
    <scope>NUCLEOTIDE SEQUENCE [LARGE SCALE GENOMIC DNA]</scope>
    <source>
        <strain evidence="1 2">Bd21</strain>
    </source>
</reference>
<accession>A0A2K2CXV6</accession>
<evidence type="ECO:0000313" key="1">
    <source>
        <dbReference type="EMBL" id="PNT66840.1"/>
    </source>
</evidence>
<sequence length="100" mass="11552">MKLFSYFWWKCTSVSWSWFNFHAGGELADFIIVLRNTDAIKTFRGNAHLSVGAGIEFRCSTIQLFFHLFPSLNQVQVLNRKFLNLQPVTVLLLIVLCLVI</sequence>
<dbReference type="EnsemblPlants" id="PNT66840">
    <property type="protein sequence ID" value="PNT66840"/>
    <property type="gene ID" value="BRADI_3g17524v3"/>
</dbReference>
<dbReference type="EMBL" id="CM000882">
    <property type="protein sequence ID" value="PNT66840.1"/>
    <property type="molecule type" value="Genomic_DNA"/>
</dbReference>
<dbReference type="OrthoDB" id="1736523at2759"/>
<dbReference type="InParanoid" id="A0A2K2CXV6"/>
<reference evidence="1" key="2">
    <citation type="submission" date="2017-06" db="EMBL/GenBank/DDBJ databases">
        <title>WGS assembly of Brachypodium distachyon.</title>
        <authorList>
            <consortium name="The International Brachypodium Initiative"/>
            <person name="Lucas S."/>
            <person name="Harmon-Smith M."/>
            <person name="Lail K."/>
            <person name="Tice H."/>
            <person name="Grimwood J."/>
            <person name="Bruce D."/>
            <person name="Barry K."/>
            <person name="Shu S."/>
            <person name="Lindquist E."/>
            <person name="Wang M."/>
            <person name="Pitluck S."/>
            <person name="Vogel J.P."/>
            <person name="Garvin D.F."/>
            <person name="Mockler T.C."/>
            <person name="Schmutz J."/>
            <person name="Rokhsar D."/>
            <person name="Bevan M.W."/>
        </authorList>
    </citation>
    <scope>NUCLEOTIDE SEQUENCE</scope>
    <source>
        <strain evidence="1">Bd21</strain>
    </source>
</reference>
<dbReference type="Proteomes" id="UP000008810">
    <property type="component" value="Chromosome 3"/>
</dbReference>
<dbReference type="AlphaFoldDB" id="A0A2K2CXV6"/>
<proteinExistence type="predicted"/>
<evidence type="ECO:0000313" key="2">
    <source>
        <dbReference type="EnsemblPlants" id="PNT66840"/>
    </source>
</evidence>
<dbReference type="STRING" id="15368.A0A2K2CXV6"/>
<protein>
    <submittedName>
        <fullName evidence="1 2">Uncharacterized protein</fullName>
    </submittedName>
</protein>
<reference evidence="2" key="3">
    <citation type="submission" date="2018-08" db="UniProtKB">
        <authorList>
            <consortium name="EnsemblPlants"/>
        </authorList>
    </citation>
    <scope>IDENTIFICATION</scope>
    <source>
        <strain evidence="2">cv. Bd21</strain>
    </source>
</reference>
<dbReference type="Gramene" id="PNT66840">
    <property type="protein sequence ID" value="PNT66840"/>
    <property type="gene ID" value="BRADI_3g17524v3"/>
</dbReference>
<gene>
    <name evidence="1" type="ORF">BRADI_3g17524v3</name>
</gene>
<evidence type="ECO:0000313" key="3">
    <source>
        <dbReference type="Proteomes" id="UP000008810"/>
    </source>
</evidence>
<organism evidence="1">
    <name type="scientific">Brachypodium distachyon</name>
    <name type="common">Purple false brome</name>
    <name type="synonym">Trachynia distachya</name>
    <dbReference type="NCBI Taxonomy" id="15368"/>
    <lineage>
        <taxon>Eukaryota</taxon>
        <taxon>Viridiplantae</taxon>
        <taxon>Streptophyta</taxon>
        <taxon>Embryophyta</taxon>
        <taxon>Tracheophyta</taxon>
        <taxon>Spermatophyta</taxon>
        <taxon>Magnoliopsida</taxon>
        <taxon>Liliopsida</taxon>
        <taxon>Poales</taxon>
        <taxon>Poaceae</taxon>
        <taxon>BOP clade</taxon>
        <taxon>Pooideae</taxon>
        <taxon>Stipodae</taxon>
        <taxon>Brachypodieae</taxon>
        <taxon>Brachypodium</taxon>
    </lineage>
</organism>
<keyword evidence="3" id="KW-1185">Reference proteome</keyword>